<dbReference type="PATRIC" id="fig|270351.10.peg.5792"/>
<dbReference type="Gene3D" id="1.10.3210.10">
    <property type="entry name" value="Hypothetical protein af1432"/>
    <property type="match status" value="1"/>
</dbReference>
<proteinExistence type="predicted"/>
<dbReference type="SUPFAM" id="SSF109604">
    <property type="entry name" value="HD-domain/PDEase-like"/>
    <property type="match status" value="1"/>
</dbReference>
<dbReference type="InterPro" id="IPR037522">
    <property type="entry name" value="HD_GYP_dom"/>
</dbReference>
<dbReference type="CDD" id="cd00077">
    <property type="entry name" value="HDc"/>
    <property type="match status" value="1"/>
</dbReference>
<dbReference type="InterPro" id="IPR006675">
    <property type="entry name" value="HDIG_dom"/>
</dbReference>
<organism evidence="2 3">
    <name type="scientific">Methylobacterium aquaticum</name>
    <dbReference type="NCBI Taxonomy" id="270351"/>
    <lineage>
        <taxon>Bacteria</taxon>
        <taxon>Pseudomonadati</taxon>
        <taxon>Pseudomonadota</taxon>
        <taxon>Alphaproteobacteria</taxon>
        <taxon>Hyphomicrobiales</taxon>
        <taxon>Methylobacteriaceae</taxon>
        <taxon>Methylobacterium</taxon>
    </lineage>
</organism>
<evidence type="ECO:0000313" key="2">
    <source>
        <dbReference type="EMBL" id="BAQ48789.1"/>
    </source>
</evidence>
<dbReference type="PROSITE" id="PS51832">
    <property type="entry name" value="HD_GYP"/>
    <property type="match status" value="1"/>
</dbReference>
<dbReference type="InterPro" id="IPR003607">
    <property type="entry name" value="HD/PDEase_dom"/>
</dbReference>
<dbReference type="EMBL" id="AP014705">
    <property type="protein sequence ID" value="BAQ48789.1"/>
    <property type="molecule type" value="Genomic_DNA"/>
</dbReference>
<dbReference type="Pfam" id="PF13487">
    <property type="entry name" value="HD_5"/>
    <property type="match status" value="1"/>
</dbReference>
<gene>
    <name evidence="2" type="ORF">Maq22A_1p32380</name>
</gene>
<keyword evidence="2" id="KW-0378">Hydrolase</keyword>
<dbReference type="PANTHER" id="PTHR43155:SF2">
    <property type="entry name" value="CYCLIC DI-GMP PHOSPHODIESTERASE PA4108"/>
    <property type="match status" value="1"/>
</dbReference>
<dbReference type="PANTHER" id="PTHR43155">
    <property type="entry name" value="CYCLIC DI-GMP PHOSPHODIESTERASE PA4108-RELATED"/>
    <property type="match status" value="1"/>
</dbReference>
<keyword evidence="2" id="KW-0614">Plasmid</keyword>
<dbReference type="AlphaFoldDB" id="A0A0C6FTE7"/>
<reference evidence="3" key="2">
    <citation type="submission" date="2015-01" db="EMBL/GenBank/DDBJ databases">
        <title>Complete genome sequence of Methylobacterium aquaticum strain 22A.</title>
        <authorList>
            <person name="Tani A."/>
            <person name="Ogura Y."/>
            <person name="Hayashi T."/>
        </authorList>
    </citation>
    <scope>NUCLEOTIDE SEQUENCE [LARGE SCALE GENOMIC DNA]</scope>
    <source>
        <strain evidence="3">MA-22A</strain>
        <plasmid evidence="3">Plasmid pMaq22A_1p DNA</plasmid>
    </source>
</reference>
<accession>A0A0C6FTE7</accession>
<evidence type="ECO:0000313" key="3">
    <source>
        <dbReference type="Proteomes" id="UP000061432"/>
    </source>
</evidence>
<dbReference type="GO" id="GO:0008081">
    <property type="term" value="F:phosphoric diester hydrolase activity"/>
    <property type="evidence" value="ECO:0007669"/>
    <property type="project" value="UniProtKB-ARBA"/>
</dbReference>
<feature type="domain" description="HD-GYP" evidence="1">
    <location>
        <begin position="178"/>
        <end position="365"/>
    </location>
</feature>
<dbReference type="KEGG" id="maqu:Maq22A_1p32380"/>
<dbReference type="NCBIfam" id="TIGR00277">
    <property type="entry name" value="HDIG"/>
    <property type="match status" value="1"/>
</dbReference>
<protein>
    <submittedName>
        <fullName evidence="2">Phosphohydrolase</fullName>
    </submittedName>
</protein>
<sequence>MQESRAAAGRDAMPDERTFVLVTDRPDRSAAISAALRGIGLCDVVGPDETWRGRRALAGVVSDMTLARPEADHCLRTLQRRFPDKNLPVICLLRKATQDALRHAKTLGATVCMPAYVPPETIVAALANQVGIVAEGEAQTVSQGVARAGEALNGLLAEARAGQPLRMGAVEAGLGPILTAVREGGLARWLDTVWTHDDATYQHCLLVAGHAAQFSLHLGFRHEDQLRFVRAALIHDVGKARIPLEILNKPGRLTPDEMVVMRTHAAIGHEILVAGGERDPITLAAARHHHEMLDGSGYPDGLVGSQIGDIVRLLTICDIYAALTERRPYKAPMPMADAMAILSAMDGKLEARLVQSFGESLKAAG</sequence>
<reference evidence="2 3" key="1">
    <citation type="journal article" date="2015" name="Genome Announc.">
        <title>Complete Genome Sequence of Methylobacterium aquaticum Strain 22A, Isolated from Racomitrium japonicum Moss.</title>
        <authorList>
            <person name="Tani A."/>
            <person name="Ogura Y."/>
            <person name="Hayashi T."/>
            <person name="Kimbara K."/>
        </authorList>
    </citation>
    <scope>NUCLEOTIDE SEQUENCE [LARGE SCALE GENOMIC DNA]</scope>
    <source>
        <strain evidence="2 3">MA-22A</strain>
        <plasmid evidence="3">Plasmid pMaq22A_1p DNA</plasmid>
    </source>
</reference>
<evidence type="ECO:0000259" key="1">
    <source>
        <dbReference type="PROSITE" id="PS51832"/>
    </source>
</evidence>
<dbReference type="SMART" id="SM00471">
    <property type="entry name" value="HDc"/>
    <property type="match status" value="1"/>
</dbReference>
<geneLocation type="plasmid" evidence="3">
    <name>pMaq22A_1p DNA</name>
</geneLocation>
<dbReference type="Proteomes" id="UP000061432">
    <property type="component" value="Plasmid pMaq22A_1p"/>
</dbReference>
<name>A0A0C6FTE7_9HYPH</name>